<dbReference type="InterPro" id="IPR027271">
    <property type="entry name" value="Acetolactate_synth/TF_NikR_C"/>
</dbReference>
<evidence type="ECO:0000256" key="2">
    <source>
        <dbReference type="ARBA" id="ARBA00008478"/>
    </source>
</evidence>
<organism evidence="12">
    <name type="scientific">Phenylobacterium glaciei</name>
    <dbReference type="NCBI Taxonomy" id="2803784"/>
    <lineage>
        <taxon>Bacteria</taxon>
        <taxon>Pseudomonadati</taxon>
        <taxon>Pseudomonadota</taxon>
        <taxon>Alphaproteobacteria</taxon>
        <taxon>Caulobacterales</taxon>
        <taxon>Caulobacteraceae</taxon>
        <taxon>Phenylobacterium</taxon>
    </lineage>
</organism>
<evidence type="ECO:0000256" key="8">
    <source>
        <dbReference type="HAMAP-Rule" id="MF_00476"/>
    </source>
</evidence>
<keyword evidence="3" id="KW-0533">Nickel</keyword>
<evidence type="ECO:0000256" key="4">
    <source>
        <dbReference type="ARBA" id="ARBA00022723"/>
    </source>
</evidence>
<evidence type="ECO:0000259" key="10">
    <source>
        <dbReference type="Pfam" id="PF01402"/>
    </source>
</evidence>
<evidence type="ECO:0000313" key="12">
    <source>
        <dbReference type="EMBL" id="QQZ50918.1"/>
    </source>
</evidence>
<keyword evidence="4" id="KW-0479">Metal-binding</keyword>
<dbReference type="SUPFAM" id="SSF47598">
    <property type="entry name" value="Ribbon-helix-helix"/>
    <property type="match status" value="1"/>
</dbReference>
<evidence type="ECO:0000259" key="11">
    <source>
        <dbReference type="Pfam" id="PF08753"/>
    </source>
</evidence>
<dbReference type="Pfam" id="PF08753">
    <property type="entry name" value="NikR_C"/>
    <property type="match status" value="1"/>
</dbReference>
<dbReference type="InterPro" id="IPR002145">
    <property type="entry name" value="CopG"/>
</dbReference>
<protein>
    <recommendedName>
        <fullName evidence="8">Putative nickel-responsive regulator</fullName>
    </recommendedName>
</protein>
<dbReference type="InterPro" id="IPR013321">
    <property type="entry name" value="Arc_rbn_hlx_hlx"/>
</dbReference>
<dbReference type="AlphaFoldDB" id="A0A974P569"/>
<dbReference type="InterPro" id="IPR045865">
    <property type="entry name" value="ACT-like_dom_sf"/>
</dbReference>
<evidence type="ECO:0000256" key="5">
    <source>
        <dbReference type="ARBA" id="ARBA00023015"/>
    </source>
</evidence>
<dbReference type="InterPro" id="IPR050192">
    <property type="entry name" value="CopG/NikR_regulator"/>
</dbReference>
<feature type="region of interest" description="Disordered" evidence="9">
    <location>
        <begin position="158"/>
        <end position="228"/>
    </location>
</feature>
<sequence>MQLLCAAEPSVIVGLRRGPGPASQLARIGISLPSKLLAQLDAMVSRRGLPSRSQMIAELIRHELADTEDGLADGVMAGTITLIYRAESGRVRHALARVQSEYLPEVISSQHVFLEEDRSLEVLLVQGSAERLQQLCDRLRRVRAVQQLKLVTTRSLLPPLHAHGSSEPEAPLRRRAGAVSRAGRRGRSWPGTGPSAAARPRGRRPAAEQPSGRRLFEGSWEPPGEARG</sequence>
<dbReference type="PANTHER" id="PTHR34719">
    <property type="entry name" value="NICKEL-RESPONSIVE REGULATOR"/>
    <property type="match status" value="1"/>
</dbReference>
<dbReference type="GO" id="GO:0003700">
    <property type="term" value="F:DNA-binding transcription factor activity"/>
    <property type="evidence" value="ECO:0007669"/>
    <property type="project" value="UniProtKB-UniRule"/>
</dbReference>
<dbReference type="GO" id="GO:0016151">
    <property type="term" value="F:nickel cation binding"/>
    <property type="evidence" value="ECO:0007669"/>
    <property type="project" value="UniProtKB-UniRule"/>
</dbReference>
<dbReference type="InterPro" id="IPR014864">
    <property type="entry name" value="TF_NikR_Ni-bd_C"/>
</dbReference>
<dbReference type="CDD" id="cd22231">
    <property type="entry name" value="RHH_NikR_HicB-like"/>
    <property type="match status" value="1"/>
</dbReference>
<accession>A0A974P569</accession>
<dbReference type="Gene3D" id="1.10.1220.10">
    <property type="entry name" value="Met repressor-like"/>
    <property type="match status" value="1"/>
</dbReference>
<dbReference type="SUPFAM" id="SSF55021">
    <property type="entry name" value="ACT-like"/>
    <property type="match status" value="1"/>
</dbReference>
<feature type="domain" description="Ribbon-helix-helix protein CopG" evidence="10">
    <location>
        <begin position="27"/>
        <end position="65"/>
    </location>
</feature>
<dbReference type="Gene3D" id="3.30.70.1150">
    <property type="entry name" value="ACT-like. Chain A, domain 2"/>
    <property type="match status" value="1"/>
</dbReference>
<dbReference type="InterPro" id="IPR010985">
    <property type="entry name" value="Ribbon_hlx_hlx"/>
</dbReference>
<evidence type="ECO:0000256" key="1">
    <source>
        <dbReference type="ARBA" id="ARBA00001967"/>
    </source>
</evidence>
<dbReference type="GO" id="GO:0003677">
    <property type="term" value="F:DNA binding"/>
    <property type="evidence" value="ECO:0007669"/>
    <property type="project" value="UniProtKB-KW"/>
</dbReference>
<name>A0A974P569_9CAUL</name>
<dbReference type="PANTHER" id="PTHR34719:SF2">
    <property type="entry name" value="NICKEL-RESPONSIVE REGULATOR"/>
    <property type="match status" value="1"/>
</dbReference>
<comment type="cofactor">
    <cofactor evidence="1">
        <name>Ni(2+)</name>
        <dbReference type="ChEBI" id="CHEBI:49786"/>
    </cofactor>
</comment>
<evidence type="ECO:0000256" key="9">
    <source>
        <dbReference type="SAM" id="MobiDB-lite"/>
    </source>
</evidence>
<comment type="similarity">
    <text evidence="2 8">Belongs to the transcriptional regulatory CopG/NikR family.</text>
</comment>
<keyword evidence="5 8" id="KW-0805">Transcription regulation</keyword>
<comment type="function">
    <text evidence="8">Transcriptional regulator.</text>
</comment>
<dbReference type="InterPro" id="IPR022988">
    <property type="entry name" value="Ni_resp_reg_NikR"/>
</dbReference>
<keyword evidence="7 8" id="KW-0804">Transcription</keyword>
<dbReference type="GO" id="GO:0010045">
    <property type="term" value="P:response to nickel cation"/>
    <property type="evidence" value="ECO:0007669"/>
    <property type="project" value="InterPro"/>
</dbReference>
<dbReference type="HAMAP" id="MF_00476">
    <property type="entry name" value="NikR"/>
    <property type="match status" value="1"/>
</dbReference>
<proteinExistence type="inferred from homology"/>
<feature type="compositionally biased region" description="Low complexity" evidence="9">
    <location>
        <begin position="188"/>
        <end position="199"/>
    </location>
</feature>
<comment type="caution">
    <text evidence="8">Lacks conserved residue(s) required for the propagation of feature annotation.</text>
</comment>
<feature type="domain" description="Transcription factor NikR nickel binding C-terminal" evidence="11">
    <location>
        <begin position="77"/>
        <end position="153"/>
    </location>
</feature>
<dbReference type="EMBL" id="CP068570">
    <property type="protein sequence ID" value="QQZ50918.1"/>
    <property type="molecule type" value="Genomic_DNA"/>
</dbReference>
<gene>
    <name evidence="12" type="ORF">JKL49_06650</name>
</gene>
<reference evidence="12" key="1">
    <citation type="submission" date="2021-01" db="EMBL/GenBank/DDBJ databases">
        <title>Genome sequence of Phenylobacterium sp. 20VBR1 isolated from a valley glaceir, Ny-Alesund, Svalbard.</title>
        <authorList>
            <person name="Thomas F.A."/>
            <person name="Krishnan K.P."/>
            <person name="Sinha R.K."/>
        </authorList>
    </citation>
    <scope>NUCLEOTIDE SEQUENCE</scope>
    <source>
        <strain evidence="12">20VBR1</strain>
    </source>
</reference>
<dbReference type="Pfam" id="PF01402">
    <property type="entry name" value="RHH_1"/>
    <property type="match status" value="1"/>
</dbReference>
<evidence type="ECO:0000256" key="7">
    <source>
        <dbReference type="ARBA" id="ARBA00023163"/>
    </source>
</evidence>
<evidence type="ECO:0000256" key="6">
    <source>
        <dbReference type="ARBA" id="ARBA00023125"/>
    </source>
</evidence>
<evidence type="ECO:0000256" key="3">
    <source>
        <dbReference type="ARBA" id="ARBA00022596"/>
    </source>
</evidence>
<keyword evidence="6 8" id="KW-0238">DNA-binding</keyword>